<proteinExistence type="predicted"/>
<keyword evidence="1" id="KW-1133">Transmembrane helix</keyword>
<dbReference type="RefSeq" id="XP_053024565.1">
    <property type="nucleotide sequence ID" value="XM_053160608.1"/>
</dbReference>
<name>A0ABY7CWH8_9BASI</name>
<evidence type="ECO:0000256" key="1">
    <source>
        <dbReference type="SAM" id="Phobius"/>
    </source>
</evidence>
<evidence type="ECO:0000313" key="2">
    <source>
        <dbReference type="EMBL" id="WAQ89010.1"/>
    </source>
</evidence>
<organism evidence="2 3">
    <name type="scientific">Puccinia triticina</name>
    <dbReference type="NCBI Taxonomy" id="208348"/>
    <lineage>
        <taxon>Eukaryota</taxon>
        <taxon>Fungi</taxon>
        <taxon>Dikarya</taxon>
        <taxon>Basidiomycota</taxon>
        <taxon>Pucciniomycotina</taxon>
        <taxon>Pucciniomycetes</taxon>
        <taxon>Pucciniales</taxon>
        <taxon>Pucciniaceae</taxon>
        <taxon>Puccinia</taxon>
    </lineage>
</organism>
<sequence length="409" mass="45292">MRAATYSTFSVYCTFYSSVLVLLSLIIGQCFCLPMLGDLHGIHHTPTLSKGLGSEIHENPWSSLSVKELGSTISGQRAGPDGGRSSIQRVPGAILMADSDLVSALKNEVLKPLRKLSEHEIAGFTPQATKALSLQTDYLDTIVRGYMDQSPTNPNQPGNLENSVRDADLRRSEGDQIASDFDRPGWHGLERSHISSQISAYERAPKPVVTHVTKGFPQAFMIATQPGLLEPVVSQPKQNIAELMSILANLIGSISSMVRFLARYHISEALNEEGVIPRHMKDPLQLSWLEEFDETIVLFSATLKSVYLESGQTMQKLDSFSEINQSIPMIYLTDIVNTPPWIFTARNFGYSVGAKEKEAAFKDFPQLEHFGKMVENISKISHATAKLEPRDRIGVLQKVLLHPENFINA</sequence>
<reference evidence="2" key="1">
    <citation type="submission" date="2022-10" db="EMBL/GenBank/DDBJ databases">
        <title>Puccinia triticina Genome sequencing and assembly.</title>
        <authorList>
            <person name="Li C."/>
        </authorList>
    </citation>
    <scope>NUCLEOTIDE SEQUENCE</scope>
    <source>
        <strain evidence="2">Pt15</strain>
    </source>
</reference>
<keyword evidence="1" id="KW-0472">Membrane</keyword>
<evidence type="ECO:0000313" key="3">
    <source>
        <dbReference type="Proteomes" id="UP001164743"/>
    </source>
</evidence>
<gene>
    <name evidence="2" type="ORF">PtA15_10A433</name>
</gene>
<accession>A0ABY7CWH8</accession>
<protein>
    <submittedName>
        <fullName evidence="2">Uncharacterized protein</fullName>
    </submittedName>
</protein>
<feature type="transmembrane region" description="Helical" evidence="1">
    <location>
        <begin position="12"/>
        <end position="36"/>
    </location>
</feature>
<keyword evidence="1" id="KW-0812">Transmembrane</keyword>
<dbReference type="EMBL" id="CP110430">
    <property type="protein sequence ID" value="WAQ89010.1"/>
    <property type="molecule type" value="Genomic_DNA"/>
</dbReference>
<dbReference type="Proteomes" id="UP001164743">
    <property type="component" value="Chromosome 10A"/>
</dbReference>
<keyword evidence="3" id="KW-1185">Reference proteome</keyword>
<dbReference type="GeneID" id="77801503"/>